<evidence type="ECO:0000313" key="2">
    <source>
        <dbReference type="Proteomes" id="UP000243904"/>
    </source>
</evidence>
<keyword evidence="1" id="KW-0808">Transferase</keyword>
<dbReference type="GO" id="GO:0016740">
    <property type="term" value="F:transferase activity"/>
    <property type="evidence" value="ECO:0007669"/>
    <property type="project" value="UniProtKB-KW"/>
</dbReference>
<accession>A0A1H1X3Q5</accession>
<dbReference type="RefSeq" id="WP_146688587.1">
    <property type="nucleotide sequence ID" value="NZ_LT629750.1"/>
</dbReference>
<reference evidence="2" key="1">
    <citation type="submission" date="2016-10" db="EMBL/GenBank/DDBJ databases">
        <authorList>
            <person name="Varghese N."/>
            <person name="Submissions S."/>
        </authorList>
    </citation>
    <scope>NUCLEOTIDE SEQUENCE [LARGE SCALE GENOMIC DNA]</scope>
    <source>
        <strain evidence="2">GAS369</strain>
    </source>
</reference>
<dbReference type="PANTHER" id="PTHR47473">
    <property type="entry name" value="BTA1P"/>
    <property type="match status" value="1"/>
</dbReference>
<dbReference type="Pfam" id="PF11899">
    <property type="entry name" value="DUF3419"/>
    <property type="match status" value="1"/>
</dbReference>
<keyword evidence="2" id="KW-1185">Reference proteome</keyword>
<dbReference type="Proteomes" id="UP000243904">
    <property type="component" value="Chromosome I"/>
</dbReference>
<organism evidence="1 2">
    <name type="scientific">Bradyrhizobium canariense</name>
    <dbReference type="NCBI Taxonomy" id="255045"/>
    <lineage>
        <taxon>Bacteria</taxon>
        <taxon>Pseudomonadati</taxon>
        <taxon>Pseudomonadota</taxon>
        <taxon>Alphaproteobacteria</taxon>
        <taxon>Hyphomicrobiales</taxon>
        <taxon>Nitrobacteraceae</taxon>
        <taxon>Bradyrhizobium</taxon>
    </lineage>
</organism>
<sequence length="401" mass="45411">MSTQLIADAVRNSRSDDQSTVWDRLFAFWFRRLVYTQIWEDPEADLAALRLPMGSTIVTISSGGCNALSYLTAQPAQVFAVDLNEAHLSLLKLKLAGLRAFSSYEDFWQFFGEAASPANSELYLDRLRPLLDAEARAYWDKRNAIGRPRHDYFTDGFYRHGMLGGFIGFAHLLAKFARIDRSALLNGKPDAPERVQAMGRLHRLFHSPLARLITGTPALLFSLGIPPQQRDLLGGGEPLNEVLYERLLRLINGHPNETNYFAWQALLRRYPGPGDRCLPPYLQRSRFERMRDGAGLIIPVHANLRHFLEALPARQIDAVVLLDSQDWMAPDEIGALWNAIDRSGSDDVRVIFRTAGKESPLENNELASLRHVWCRDEERSAVGFARDRSGIYGGFHCYARR</sequence>
<dbReference type="EMBL" id="LT629750">
    <property type="protein sequence ID" value="SDT03710.1"/>
    <property type="molecule type" value="Genomic_DNA"/>
</dbReference>
<dbReference type="AlphaFoldDB" id="A0A1H1X3Q5"/>
<protein>
    <submittedName>
        <fullName evidence="1">S-adenosylmethionine-diacylglycerol 3-amino-3-carboxypropyl transferase</fullName>
    </submittedName>
</protein>
<proteinExistence type="predicted"/>
<dbReference type="InterPro" id="IPR021829">
    <property type="entry name" value="DUF3419"/>
</dbReference>
<evidence type="ECO:0000313" key="1">
    <source>
        <dbReference type="EMBL" id="SDT03710.1"/>
    </source>
</evidence>
<gene>
    <name evidence="1" type="ORF">SAMN05444158_4134</name>
</gene>
<name>A0A1H1X3Q5_9BRAD</name>
<dbReference type="PANTHER" id="PTHR47473:SF1">
    <property type="entry name" value="METHYLTRANSFERASE DOMAIN-CONTAINING PROTEIN"/>
    <property type="match status" value="1"/>
</dbReference>